<dbReference type="Proteomes" id="UP001189915">
    <property type="component" value="Unassembled WGS sequence"/>
</dbReference>
<dbReference type="Gene3D" id="3.40.50.1010">
    <property type="entry name" value="5'-nuclease"/>
    <property type="match status" value="1"/>
</dbReference>
<dbReference type="EMBL" id="CATWAF010000004">
    <property type="protein sequence ID" value="CAJ0701104.1"/>
    <property type="molecule type" value="Genomic_DNA"/>
</dbReference>
<protein>
    <recommendedName>
        <fullName evidence="1">NYN domain-containing protein</fullName>
    </recommendedName>
</protein>
<evidence type="ECO:0000313" key="3">
    <source>
        <dbReference type="Proteomes" id="UP001189915"/>
    </source>
</evidence>
<organism evidence="2 3">
    <name type="scientific">Ralstonia wenshanensis</name>
    <dbReference type="NCBI Taxonomy" id="2842456"/>
    <lineage>
        <taxon>Bacteria</taxon>
        <taxon>Pseudomonadati</taxon>
        <taxon>Pseudomonadota</taxon>
        <taxon>Betaproteobacteria</taxon>
        <taxon>Burkholderiales</taxon>
        <taxon>Burkholderiaceae</taxon>
        <taxon>Ralstonia</taxon>
    </lineage>
</organism>
<keyword evidence="3" id="KW-1185">Reference proteome</keyword>
<dbReference type="RefSeq" id="WP_316870676.1">
    <property type="nucleotide sequence ID" value="NZ_CATWAF010000004.1"/>
</dbReference>
<dbReference type="Pfam" id="PF01936">
    <property type="entry name" value="NYN"/>
    <property type="match status" value="1"/>
</dbReference>
<feature type="domain" description="NYN" evidence="1">
    <location>
        <begin position="6"/>
        <end position="161"/>
    </location>
</feature>
<dbReference type="AlphaFoldDB" id="A0AAD2ERS9"/>
<dbReference type="GO" id="GO:0004540">
    <property type="term" value="F:RNA nuclease activity"/>
    <property type="evidence" value="ECO:0007669"/>
    <property type="project" value="InterPro"/>
</dbReference>
<dbReference type="InterPro" id="IPR021139">
    <property type="entry name" value="NYN"/>
</dbReference>
<evidence type="ECO:0000259" key="1">
    <source>
        <dbReference type="Pfam" id="PF01936"/>
    </source>
</evidence>
<gene>
    <name evidence="2" type="ORF">LMG18091_03351</name>
</gene>
<proteinExistence type="predicted"/>
<evidence type="ECO:0000313" key="2">
    <source>
        <dbReference type="EMBL" id="CAJ0701104.1"/>
    </source>
</evidence>
<reference evidence="2 3" key="1">
    <citation type="submission" date="2023-07" db="EMBL/GenBank/DDBJ databases">
        <authorList>
            <person name="Peeters C."/>
        </authorList>
    </citation>
    <scope>NUCLEOTIDE SEQUENCE [LARGE SCALE GENOMIC DNA]</scope>
    <source>
        <strain evidence="2 3">LMG 18091</strain>
    </source>
</reference>
<name>A0AAD2ERS9_9RALS</name>
<sequence length="188" mass="21201">MADAKVHLFVDNSNVKIEATRLAYAKRHNGGVRCELMDHAYEIDWGKFIHLVKSKGNRQLGQIPTLYGSRPPPDDSVWQEIKKEGFDVVLFDRNIRNKEKGVDNELGMDVAERTLLVKPPETIVIAAGDEDFLGGVRRAVSRGWNVEVWFWGNANRKLQEEGGITFVNMDKFCDYLRKGGGVALPPAF</sequence>
<accession>A0AAD2ERS9</accession>
<comment type="caution">
    <text evidence="2">The sequence shown here is derived from an EMBL/GenBank/DDBJ whole genome shotgun (WGS) entry which is preliminary data.</text>
</comment>